<dbReference type="Pfam" id="PF02899">
    <property type="entry name" value="Phage_int_SAM_1"/>
    <property type="match status" value="1"/>
</dbReference>
<dbReference type="InterPro" id="IPR004107">
    <property type="entry name" value="Integrase_SAM-like_N"/>
</dbReference>
<dbReference type="PANTHER" id="PTHR30349">
    <property type="entry name" value="PHAGE INTEGRASE-RELATED"/>
    <property type="match status" value="1"/>
</dbReference>
<comment type="subcellular location">
    <subcellularLocation>
        <location evidence="5">Cytoplasm</location>
    </subcellularLocation>
</comment>
<evidence type="ECO:0000259" key="7">
    <source>
        <dbReference type="PROSITE" id="PS51900"/>
    </source>
</evidence>
<dbReference type="InterPro" id="IPR044068">
    <property type="entry name" value="CB"/>
</dbReference>
<dbReference type="PROSITE" id="PS51898">
    <property type="entry name" value="TYR_RECOMBINASE"/>
    <property type="match status" value="1"/>
</dbReference>
<comment type="function">
    <text evidence="5">Putative tyrosine recombinase. Not involved in the cutting and rejoining of the recombining DNA molecules on dif(SL) site.</text>
</comment>
<dbReference type="HAMAP" id="MF_01817">
    <property type="entry name" value="Recomb_XerD_like"/>
    <property type="match status" value="1"/>
</dbReference>
<comment type="caution">
    <text evidence="8">The sequence shown here is derived from an EMBL/GenBank/DDBJ whole genome shotgun (WGS) entry which is preliminary data.</text>
</comment>
<gene>
    <name evidence="8" type="primary">xerD</name>
    <name evidence="8" type="ORF">EAF07_08915</name>
</gene>
<dbReference type="Pfam" id="PF00589">
    <property type="entry name" value="Phage_integrase"/>
    <property type="match status" value="1"/>
</dbReference>
<comment type="similarity">
    <text evidence="5">Belongs to the 'phage' integrase family. XerD-like subfamily.</text>
</comment>
<dbReference type="InterPro" id="IPR050090">
    <property type="entry name" value="Tyrosine_recombinase_XerCD"/>
</dbReference>
<dbReference type="GO" id="GO:0006313">
    <property type="term" value="P:DNA transposition"/>
    <property type="evidence" value="ECO:0007669"/>
    <property type="project" value="UniProtKB-UniRule"/>
</dbReference>
<dbReference type="GO" id="GO:0003677">
    <property type="term" value="F:DNA binding"/>
    <property type="evidence" value="ECO:0007669"/>
    <property type="project" value="UniProtKB-UniRule"/>
</dbReference>
<evidence type="ECO:0000313" key="9">
    <source>
        <dbReference type="Proteomes" id="UP000279194"/>
    </source>
</evidence>
<evidence type="ECO:0000256" key="2">
    <source>
        <dbReference type="ARBA" id="ARBA00022908"/>
    </source>
</evidence>
<protein>
    <recommendedName>
        <fullName evidence="5">Tyrosine recombinase XerD-like</fullName>
    </recommendedName>
</protein>
<dbReference type="Gene3D" id="1.10.150.130">
    <property type="match status" value="1"/>
</dbReference>
<keyword evidence="1 5" id="KW-0963">Cytoplasm</keyword>
<dbReference type="InterPro" id="IPR020876">
    <property type="entry name" value="Tyrosine_recombinase_XerD-like"/>
</dbReference>
<dbReference type="PROSITE" id="PS51900">
    <property type="entry name" value="CB"/>
    <property type="match status" value="1"/>
</dbReference>
<proteinExistence type="inferred from homology"/>
<dbReference type="InterPro" id="IPR011010">
    <property type="entry name" value="DNA_brk_join_enz"/>
</dbReference>
<feature type="domain" description="Core-binding (CB)" evidence="7">
    <location>
        <begin position="2"/>
        <end position="75"/>
    </location>
</feature>
<dbReference type="RefSeq" id="WP_121836209.1">
    <property type="nucleotide sequence ID" value="NZ_CP163513.1"/>
</dbReference>
<dbReference type="OrthoDB" id="2241487at2"/>
<dbReference type="PANTHER" id="PTHR30349:SF81">
    <property type="entry name" value="TYROSINE RECOMBINASE XERC"/>
    <property type="match status" value="1"/>
</dbReference>
<dbReference type="InterPro" id="IPR010998">
    <property type="entry name" value="Integrase_recombinase_N"/>
</dbReference>
<dbReference type="Gene3D" id="1.10.443.10">
    <property type="entry name" value="Intergrase catalytic core"/>
    <property type="match status" value="1"/>
</dbReference>
<feature type="active site" description="O-(3'-phospho-DNA)-tyrosine intermediate" evidence="5">
    <location>
        <position position="245"/>
    </location>
</feature>
<evidence type="ECO:0000259" key="6">
    <source>
        <dbReference type="PROSITE" id="PS51898"/>
    </source>
</evidence>
<dbReference type="InterPro" id="IPR002104">
    <property type="entry name" value="Integrase_catalytic"/>
</dbReference>
<reference evidence="8 9" key="1">
    <citation type="submission" date="2018-10" db="EMBL/GenBank/DDBJ databases">
        <title>Streptococcus hillyeri sp. nov., isolated from equine tracheal sample.</title>
        <authorList>
            <person name="Macfadyen A.C."/>
            <person name="Waller A."/>
            <person name="Paterson G.K."/>
        </authorList>
    </citation>
    <scope>NUCLEOTIDE SEQUENCE [LARGE SCALE GENOMIC DNA]</scope>
    <source>
        <strain evidence="8 9">28462</strain>
    </source>
</reference>
<dbReference type="SUPFAM" id="SSF56349">
    <property type="entry name" value="DNA breaking-rejoining enzymes"/>
    <property type="match status" value="1"/>
</dbReference>
<dbReference type="GO" id="GO:0009037">
    <property type="term" value="F:tyrosine-based site-specific recombinase activity"/>
    <property type="evidence" value="ECO:0007669"/>
    <property type="project" value="UniProtKB-UniRule"/>
</dbReference>
<evidence type="ECO:0000256" key="3">
    <source>
        <dbReference type="ARBA" id="ARBA00023125"/>
    </source>
</evidence>
<keyword evidence="9" id="KW-1185">Reference proteome</keyword>
<dbReference type="EMBL" id="RCVM01000022">
    <property type="protein sequence ID" value="RLY01785.1"/>
    <property type="molecule type" value="Genomic_DNA"/>
</dbReference>
<dbReference type="NCBIfam" id="NF002685">
    <property type="entry name" value="PRK02436.1"/>
    <property type="match status" value="1"/>
</dbReference>
<organism evidence="8 9">
    <name type="scientific">Streptococcus hillyeri</name>
    <dbReference type="NCBI Taxonomy" id="2282420"/>
    <lineage>
        <taxon>Bacteria</taxon>
        <taxon>Bacillati</taxon>
        <taxon>Bacillota</taxon>
        <taxon>Bacilli</taxon>
        <taxon>Lactobacillales</taxon>
        <taxon>Streptococcaceae</taxon>
        <taxon>Streptococcus</taxon>
    </lineage>
</organism>
<name>A0A3L9DLA3_9STRE</name>
<keyword evidence="4 5" id="KW-0233">DNA recombination</keyword>
<dbReference type="AlphaFoldDB" id="A0A3L9DLA3"/>
<evidence type="ECO:0000256" key="1">
    <source>
        <dbReference type="ARBA" id="ARBA00022490"/>
    </source>
</evidence>
<dbReference type="InterPro" id="IPR013762">
    <property type="entry name" value="Integrase-like_cat_sf"/>
</dbReference>
<dbReference type="Proteomes" id="UP000279194">
    <property type="component" value="Unassembled WGS sequence"/>
</dbReference>
<accession>A0A3L9DLA3</accession>
<evidence type="ECO:0000313" key="8">
    <source>
        <dbReference type="EMBL" id="RLY01785.1"/>
    </source>
</evidence>
<keyword evidence="2 5" id="KW-0229">DNA integration</keyword>
<dbReference type="GO" id="GO:0005737">
    <property type="term" value="C:cytoplasm"/>
    <property type="evidence" value="ECO:0007669"/>
    <property type="project" value="UniProtKB-SubCell"/>
</dbReference>
<keyword evidence="3 5" id="KW-0238">DNA-binding</keyword>
<evidence type="ECO:0000256" key="5">
    <source>
        <dbReference type="HAMAP-Rule" id="MF_01817"/>
    </source>
</evidence>
<feature type="domain" description="Tyr recombinase" evidence="6">
    <location>
        <begin position="88"/>
        <end position="250"/>
    </location>
</feature>
<sequence length="250" mass="29289">MTDFIPYITDFLSEKKLAQNSRKSYQYDLEQFLQEIKGTPDDYSLRLYQEKLSDLKPSAQKRKLSSVNQFLYYLYEKGHLDRFYKLKVAKKPLAQTRVSTLLELDCLYHETDDLTGQLIALLILELGLTPSEIAELQVSKIDKEFQIITLKKSGAVRILAISEKLLPYLNWETNQKYLFENSGKPYTRQWFFTKLSHYLKSLDLVELTAQKLREQYMLREQAAGVPILELAKKLGLKNTTTLEKYYKHGH</sequence>
<evidence type="ECO:0000256" key="4">
    <source>
        <dbReference type="ARBA" id="ARBA00023172"/>
    </source>
</evidence>